<proteinExistence type="predicted"/>
<sequence>MLKMMGRSQSVLLWLVMVLMVVSLLVSSSAGGRTELVGDWRPIKDLNETHVQEIAQFAVGEHNREYKTDLKYERVVQGESQVVAGANYRLIVAAKDGTVSNNYQAVVYERASEGLKNLTSFKQL</sequence>
<dbReference type="GO" id="GO:0004869">
    <property type="term" value="F:cysteine-type endopeptidase inhibitor activity"/>
    <property type="evidence" value="ECO:0007669"/>
    <property type="project" value="UniProtKB-KW"/>
</dbReference>
<protein>
    <recommendedName>
        <fullName evidence="4">Cystatin domain-containing protein</fullName>
    </recommendedName>
</protein>
<feature type="signal peptide" evidence="3">
    <location>
        <begin position="1"/>
        <end position="31"/>
    </location>
</feature>
<dbReference type="Gene3D" id="3.10.450.10">
    <property type="match status" value="1"/>
</dbReference>
<reference evidence="5" key="1">
    <citation type="journal article" date="2023" name="Plant J.">
        <title>The genome of the king protea, Protea cynaroides.</title>
        <authorList>
            <person name="Chang J."/>
            <person name="Duong T.A."/>
            <person name="Schoeman C."/>
            <person name="Ma X."/>
            <person name="Roodt D."/>
            <person name="Barker N."/>
            <person name="Li Z."/>
            <person name="Van de Peer Y."/>
            <person name="Mizrachi E."/>
        </authorList>
    </citation>
    <scope>NUCLEOTIDE SEQUENCE</scope>
    <source>
        <tissue evidence="5">Young leaves</tissue>
    </source>
</reference>
<name>A0A9Q0KS47_9MAGN</name>
<dbReference type="SMART" id="SM00043">
    <property type="entry name" value="CY"/>
    <property type="match status" value="1"/>
</dbReference>
<dbReference type="PANTHER" id="PTHR47364">
    <property type="entry name" value="CYSTEINE PROTEINASE INHIBITOR 5"/>
    <property type="match status" value="1"/>
</dbReference>
<evidence type="ECO:0000256" key="1">
    <source>
        <dbReference type="ARBA" id="ARBA00022690"/>
    </source>
</evidence>
<dbReference type="InterPro" id="IPR046350">
    <property type="entry name" value="Cystatin_sf"/>
</dbReference>
<dbReference type="Proteomes" id="UP001141806">
    <property type="component" value="Unassembled WGS sequence"/>
</dbReference>
<dbReference type="InterPro" id="IPR000010">
    <property type="entry name" value="Cystatin_dom"/>
</dbReference>
<dbReference type="OrthoDB" id="752087at2759"/>
<keyword evidence="6" id="KW-1185">Reference proteome</keyword>
<evidence type="ECO:0000259" key="4">
    <source>
        <dbReference type="SMART" id="SM00043"/>
    </source>
</evidence>
<dbReference type="Pfam" id="PF16845">
    <property type="entry name" value="SQAPI"/>
    <property type="match status" value="1"/>
</dbReference>
<dbReference type="PANTHER" id="PTHR47364:SF2">
    <property type="entry name" value="CYSTEINE PROTEINASE INHIBITOR 5"/>
    <property type="match status" value="1"/>
</dbReference>
<evidence type="ECO:0000256" key="3">
    <source>
        <dbReference type="SAM" id="SignalP"/>
    </source>
</evidence>
<evidence type="ECO:0000313" key="5">
    <source>
        <dbReference type="EMBL" id="KAJ4975843.1"/>
    </source>
</evidence>
<keyword evidence="3" id="KW-0732">Signal</keyword>
<comment type="caution">
    <text evidence="5">The sequence shown here is derived from an EMBL/GenBank/DDBJ whole genome shotgun (WGS) entry which is preliminary data.</text>
</comment>
<dbReference type="SUPFAM" id="SSF54403">
    <property type="entry name" value="Cystatin/monellin"/>
    <property type="match status" value="1"/>
</dbReference>
<dbReference type="AlphaFoldDB" id="A0A9Q0KS47"/>
<organism evidence="5 6">
    <name type="scientific">Protea cynaroides</name>
    <dbReference type="NCBI Taxonomy" id="273540"/>
    <lineage>
        <taxon>Eukaryota</taxon>
        <taxon>Viridiplantae</taxon>
        <taxon>Streptophyta</taxon>
        <taxon>Embryophyta</taxon>
        <taxon>Tracheophyta</taxon>
        <taxon>Spermatophyta</taxon>
        <taxon>Magnoliopsida</taxon>
        <taxon>Proteales</taxon>
        <taxon>Proteaceae</taxon>
        <taxon>Protea</taxon>
    </lineage>
</organism>
<evidence type="ECO:0000256" key="2">
    <source>
        <dbReference type="ARBA" id="ARBA00022704"/>
    </source>
</evidence>
<keyword evidence="1" id="KW-0646">Protease inhibitor</keyword>
<feature type="domain" description="Cystatin" evidence="4">
    <location>
        <begin position="35"/>
        <end position="124"/>
    </location>
</feature>
<feature type="chain" id="PRO_5040135547" description="Cystatin domain-containing protein" evidence="3">
    <location>
        <begin position="32"/>
        <end position="124"/>
    </location>
</feature>
<keyword evidence="2" id="KW-0789">Thiol protease inhibitor</keyword>
<accession>A0A9Q0KS47</accession>
<dbReference type="CDD" id="cd00042">
    <property type="entry name" value="CY"/>
    <property type="match status" value="1"/>
</dbReference>
<dbReference type="EMBL" id="JAMYWD010000003">
    <property type="protein sequence ID" value="KAJ4975843.1"/>
    <property type="molecule type" value="Genomic_DNA"/>
</dbReference>
<gene>
    <name evidence="5" type="ORF">NE237_000949</name>
</gene>
<evidence type="ECO:0000313" key="6">
    <source>
        <dbReference type="Proteomes" id="UP001141806"/>
    </source>
</evidence>